<comment type="caution">
    <text evidence="1">The sequence shown here is derived from an EMBL/GenBank/DDBJ whole genome shotgun (WGS) entry which is preliminary data.</text>
</comment>
<name>A0A438HGJ9_VITVI</name>
<protein>
    <recommendedName>
        <fullName evidence="3">Reverse transcriptase Ty1/copia-type domain-containing protein</fullName>
    </recommendedName>
</protein>
<accession>A0A438HGJ9</accession>
<reference evidence="1 2" key="1">
    <citation type="journal article" date="2018" name="PLoS Genet.">
        <title>Population sequencing reveals clonal diversity and ancestral inbreeding in the grapevine cultivar Chardonnay.</title>
        <authorList>
            <person name="Roach M.J."/>
            <person name="Johnson D.L."/>
            <person name="Bohlmann J."/>
            <person name="van Vuuren H.J."/>
            <person name="Jones S.J."/>
            <person name="Pretorius I.S."/>
            <person name="Schmidt S.A."/>
            <person name="Borneman A.R."/>
        </authorList>
    </citation>
    <scope>NUCLEOTIDE SEQUENCE [LARGE SCALE GENOMIC DNA]</scope>
    <source>
        <strain evidence="2">cv. Chardonnay</strain>
        <tissue evidence="1">Leaf</tissue>
    </source>
</reference>
<evidence type="ECO:0000313" key="2">
    <source>
        <dbReference type="Proteomes" id="UP000288805"/>
    </source>
</evidence>
<dbReference type="EMBL" id="QGNW01000225">
    <property type="protein sequence ID" value="RVW83577.1"/>
    <property type="molecule type" value="Genomic_DNA"/>
</dbReference>
<organism evidence="1 2">
    <name type="scientific">Vitis vinifera</name>
    <name type="common">Grape</name>
    <dbReference type="NCBI Taxonomy" id="29760"/>
    <lineage>
        <taxon>Eukaryota</taxon>
        <taxon>Viridiplantae</taxon>
        <taxon>Streptophyta</taxon>
        <taxon>Embryophyta</taxon>
        <taxon>Tracheophyta</taxon>
        <taxon>Spermatophyta</taxon>
        <taxon>Magnoliopsida</taxon>
        <taxon>eudicotyledons</taxon>
        <taxon>Gunneridae</taxon>
        <taxon>Pentapetalae</taxon>
        <taxon>rosids</taxon>
        <taxon>Vitales</taxon>
        <taxon>Vitaceae</taxon>
        <taxon>Viteae</taxon>
        <taxon>Vitis</taxon>
    </lineage>
</organism>
<evidence type="ECO:0008006" key="3">
    <source>
        <dbReference type="Google" id="ProtNLM"/>
    </source>
</evidence>
<proteinExistence type="predicted"/>
<sequence>MIWDYLKTKYERDERIRGMQVLNLIRDFELQKMKEIESIKGYSDRTVLSRELYHSSIMGMQEITRIRRVKKHQGSNGEYTNNKSKTGNKRNPILPISIVVENLIRISNVGEDLTPSAPNATRWGMKLSYAKTKISNMVKRPSRSNEESELDDCNKVGAINDRENKTWILVERLRDGKEEIYVEQPKGFVKEGEEDKHNGASILIISLYVDDLLVTGNHTSLVEKFKLEMMEKKYTKEILKKFKVDECKEIRTPMNQKEKLNKDYGTDMIDQTYFKSTIGCLMYLTTTRPDILTVKQRVELVGFSDSDWEGSIDDMRSTSG</sequence>
<dbReference type="Proteomes" id="UP000288805">
    <property type="component" value="Unassembled WGS sequence"/>
</dbReference>
<evidence type="ECO:0000313" key="1">
    <source>
        <dbReference type="EMBL" id="RVW83577.1"/>
    </source>
</evidence>
<dbReference type="AlphaFoldDB" id="A0A438HGJ9"/>
<gene>
    <name evidence="1" type="ORF">CK203_039324</name>
</gene>
<dbReference type="PANTHER" id="PTHR11439:SF503">
    <property type="entry name" value="CYSTEINE-RICH RLK (RECEPTOR-LIKE PROTEIN KINASE) 8"/>
    <property type="match status" value="1"/>
</dbReference>
<dbReference type="PANTHER" id="PTHR11439">
    <property type="entry name" value="GAG-POL-RELATED RETROTRANSPOSON"/>
    <property type="match status" value="1"/>
</dbReference>